<dbReference type="Pfam" id="PF00067">
    <property type="entry name" value="p450"/>
    <property type="match status" value="1"/>
</dbReference>
<dbReference type="Proteomes" id="UP000054481">
    <property type="component" value="Unassembled WGS sequence"/>
</dbReference>
<dbReference type="Gene3D" id="1.10.630.10">
    <property type="entry name" value="Cytochrome P450"/>
    <property type="match status" value="1"/>
</dbReference>
<dbReference type="GO" id="GO:0005506">
    <property type="term" value="F:iron ion binding"/>
    <property type="evidence" value="ECO:0007669"/>
    <property type="project" value="InterPro"/>
</dbReference>
<keyword evidence="4 8" id="KW-0479">Metal-binding</keyword>
<dbReference type="EMBL" id="KQ030546">
    <property type="protein sequence ID" value="KJZ72506.1"/>
    <property type="molecule type" value="Genomic_DNA"/>
</dbReference>
<dbReference type="InterPro" id="IPR017972">
    <property type="entry name" value="Cyt_P450_CS"/>
</dbReference>
<dbReference type="OrthoDB" id="1103324at2759"/>
<sequence length="536" mass="60178">MVQFLLFLGCLVAAVYLVRRCLQDARKHPRLPPGPTPLPILGSILDLPKAGEPEFRHWLKHRELYGPISSVVVLGRTYILLHDRQLAHQLLQKDSAKTTGRPWAEFAFSLCGLSDLMPVHNDSDFRLRRRLMHQQLGTAKLVARFDHVQEAEARWFLLRVLNNPDATIQHLKHTMGSIILKMTYGYAVGPKGADPLIDLIERMTENLVLATVPWPVDFIPALKHLPDGVPGSGFKTIARSWKKINQAVINIPYKFVRQQMAAGNHPPCYVSRLVHQFQRAEISSTLSCDDEAAIKRTAAAMYTGGADTTVTALTSFILAMMLFPEVQRKAQSAIDLLLRSQDRLPSLADQAQLPYIAAMVKEIFRWSPVAPLGIPHAASQDLVCGDYTIPEGAVLVPMVWWFLHDPAVYPEPDSFKPERFLEPHKEPDPTAVFGFGRRICPGRYFAEANVFLIAAQMLACFHIRKAVDESGIEIEPTLDVLPGLHTHLKEFPYRIEVRDTKRADLIRLVETEQPRRGGDGSLLDNDAIRACLERSG</sequence>
<keyword evidence="10" id="KW-0732">Signal</keyword>
<evidence type="ECO:0000256" key="7">
    <source>
        <dbReference type="ARBA" id="ARBA00023033"/>
    </source>
</evidence>
<feature type="binding site" description="axial binding residue" evidence="8">
    <location>
        <position position="440"/>
    </location>
    <ligand>
        <name>heme</name>
        <dbReference type="ChEBI" id="CHEBI:30413"/>
    </ligand>
    <ligandPart>
        <name>Fe</name>
        <dbReference type="ChEBI" id="CHEBI:18248"/>
    </ligandPart>
</feature>
<comment type="similarity">
    <text evidence="2 9">Belongs to the cytochrome P450 family.</text>
</comment>
<dbReference type="PRINTS" id="PR00463">
    <property type="entry name" value="EP450I"/>
</dbReference>
<name>A0A0F7ZHE6_9HYPO</name>
<evidence type="ECO:0000256" key="5">
    <source>
        <dbReference type="ARBA" id="ARBA00023002"/>
    </source>
</evidence>
<gene>
    <name evidence="11" type="ORF">HIM_08175</name>
</gene>
<evidence type="ECO:0000256" key="1">
    <source>
        <dbReference type="ARBA" id="ARBA00001971"/>
    </source>
</evidence>
<evidence type="ECO:0000256" key="4">
    <source>
        <dbReference type="ARBA" id="ARBA00022723"/>
    </source>
</evidence>
<dbReference type="GO" id="GO:0016705">
    <property type="term" value="F:oxidoreductase activity, acting on paired donors, with incorporation or reduction of molecular oxygen"/>
    <property type="evidence" value="ECO:0007669"/>
    <property type="project" value="InterPro"/>
</dbReference>
<dbReference type="InterPro" id="IPR050364">
    <property type="entry name" value="Cytochrome_P450_fung"/>
</dbReference>
<dbReference type="PROSITE" id="PS00086">
    <property type="entry name" value="CYTOCHROME_P450"/>
    <property type="match status" value="1"/>
</dbReference>
<comment type="cofactor">
    <cofactor evidence="1 8">
        <name>heme</name>
        <dbReference type="ChEBI" id="CHEBI:30413"/>
    </cofactor>
</comment>
<organism evidence="11 12">
    <name type="scientific">Hirsutella minnesotensis 3608</name>
    <dbReference type="NCBI Taxonomy" id="1043627"/>
    <lineage>
        <taxon>Eukaryota</taxon>
        <taxon>Fungi</taxon>
        <taxon>Dikarya</taxon>
        <taxon>Ascomycota</taxon>
        <taxon>Pezizomycotina</taxon>
        <taxon>Sordariomycetes</taxon>
        <taxon>Hypocreomycetidae</taxon>
        <taxon>Hypocreales</taxon>
        <taxon>Ophiocordycipitaceae</taxon>
        <taxon>Hirsutella</taxon>
    </lineage>
</organism>
<evidence type="ECO:0000256" key="6">
    <source>
        <dbReference type="ARBA" id="ARBA00023004"/>
    </source>
</evidence>
<accession>A0A0F7ZHE6</accession>
<dbReference type="PRINTS" id="PR00385">
    <property type="entry name" value="P450"/>
</dbReference>
<evidence type="ECO:0000313" key="11">
    <source>
        <dbReference type="EMBL" id="KJZ72506.1"/>
    </source>
</evidence>
<keyword evidence="12" id="KW-1185">Reference proteome</keyword>
<feature type="signal peptide" evidence="10">
    <location>
        <begin position="1"/>
        <end position="17"/>
    </location>
</feature>
<evidence type="ECO:0000256" key="3">
    <source>
        <dbReference type="ARBA" id="ARBA00022617"/>
    </source>
</evidence>
<dbReference type="GO" id="GO:0020037">
    <property type="term" value="F:heme binding"/>
    <property type="evidence" value="ECO:0007669"/>
    <property type="project" value="InterPro"/>
</dbReference>
<dbReference type="PANTHER" id="PTHR46300:SF7">
    <property type="entry name" value="P450, PUTATIVE (EUROFUNG)-RELATED"/>
    <property type="match status" value="1"/>
</dbReference>
<keyword evidence="5 9" id="KW-0560">Oxidoreductase</keyword>
<evidence type="ECO:0000256" key="9">
    <source>
        <dbReference type="RuleBase" id="RU000461"/>
    </source>
</evidence>
<keyword evidence="3 8" id="KW-0349">Heme</keyword>
<protein>
    <recommendedName>
        <fullName evidence="13">O-methylsterigmatocystin oxidoreductase</fullName>
    </recommendedName>
</protein>
<feature type="chain" id="PRO_5002526212" description="O-methylsterigmatocystin oxidoreductase" evidence="10">
    <location>
        <begin position="18"/>
        <end position="536"/>
    </location>
</feature>
<dbReference type="InterPro" id="IPR036396">
    <property type="entry name" value="Cyt_P450_sf"/>
</dbReference>
<dbReference type="PANTHER" id="PTHR46300">
    <property type="entry name" value="P450, PUTATIVE (EUROFUNG)-RELATED-RELATED"/>
    <property type="match status" value="1"/>
</dbReference>
<keyword evidence="6 8" id="KW-0408">Iron</keyword>
<dbReference type="InterPro" id="IPR002401">
    <property type="entry name" value="Cyt_P450_E_grp-I"/>
</dbReference>
<dbReference type="GO" id="GO:0004497">
    <property type="term" value="F:monooxygenase activity"/>
    <property type="evidence" value="ECO:0007669"/>
    <property type="project" value="UniProtKB-KW"/>
</dbReference>
<evidence type="ECO:0000256" key="10">
    <source>
        <dbReference type="SAM" id="SignalP"/>
    </source>
</evidence>
<dbReference type="InterPro" id="IPR001128">
    <property type="entry name" value="Cyt_P450"/>
</dbReference>
<evidence type="ECO:0000256" key="2">
    <source>
        <dbReference type="ARBA" id="ARBA00010617"/>
    </source>
</evidence>
<evidence type="ECO:0000256" key="8">
    <source>
        <dbReference type="PIRSR" id="PIRSR602401-1"/>
    </source>
</evidence>
<evidence type="ECO:0000313" key="12">
    <source>
        <dbReference type="Proteomes" id="UP000054481"/>
    </source>
</evidence>
<dbReference type="CDD" id="cd11065">
    <property type="entry name" value="CYP64-like"/>
    <property type="match status" value="1"/>
</dbReference>
<dbReference type="SUPFAM" id="SSF48264">
    <property type="entry name" value="Cytochrome P450"/>
    <property type="match status" value="1"/>
</dbReference>
<evidence type="ECO:0008006" key="13">
    <source>
        <dbReference type="Google" id="ProtNLM"/>
    </source>
</evidence>
<dbReference type="AlphaFoldDB" id="A0A0F7ZHE6"/>
<keyword evidence="7 9" id="KW-0503">Monooxygenase</keyword>
<proteinExistence type="inferred from homology"/>
<reference evidence="11 12" key="1">
    <citation type="journal article" date="2014" name="Genome Biol. Evol.">
        <title>Comparative genomics and transcriptomics analyses reveal divergent lifestyle features of nematode endoparasitic fungus Hirsutella minnesotensis.</title>
        <authorList>
            <person name="Lai Y."/>
            <person name="Liu K."/>
            <person name="Zhang X."/>
            <person name="Zhang X."/>
            <person name="Li K."/>
            <person name="Wang N."/>
            <person name="Shu C."/>
            <person name="Wu Y."/>
            <person name="Wang C."/>
            <person name="Bushley K.E."/>
            <person name="Xiang M."/>
            <person name="Liu X."/>
        </authorList>
    </citation>
    <scope>NUCLEOTIDE SEQUENCE [LARGE SCALE GENOMIC DNA]</scope>
    <source>
        <strain evidence="11 12">3608</strain>
    </source>
</reference>